<evidence type="ECO:0000256" key="1">
    <source>
        <dbReference type="ARBA" id="ARBA00001933"/>
    </source>
</evidence>
<dbReference type="GO" id="GO:0003677">
    <property type="term" value="F:DNA binding"/>
    <property type="evidence" value="ECO:0007669"/>
    <property type="project" value="UniProtKB-KW"/>
</dbReference>
<evidence type="ECO:0000256" key="6">
    <source>
        <dbReference type="ARBA" id="ARBA00023125"/>
    </source>
</evidence>
<dbReference type="GO" id="GO:0008483">
    <property type="term" value="F:transaminase activity"/>
    <property type="evidence" value="ECO:0007669"/>
    <property type="project" value="UniProtKB-KW"/>
</dbReference>
<dbReference type="Pfam" id="PF00392">
    <property type="entry name" value="GntR"/>
    <property type="match status" value="1"/>
</dbReference>
<dbReference type="InterPro" id="IPR000524">
    <property type="entry name" value="Tscrpt_reg_HTH_GntR"/>
</dbReference>
<keyword evidence="3" id="KW-0808">Transferase</keyword>
<feature type="domain" description="HTH gntR-type" evidence="8">
    <location>
        <begin position="1"/>
        <end position="69"/>
    </location>
</feature>
<dbReference type="Gene3D" id="3.40.640.10">
    <property type="entry name" value="Type I PLP-dependent aspartate aminotransferase-like (Major domain)"/>
    <property type="match status" value="1"/>
</dbReference>
<dbReference type="InterPro" id="IPR015424">
    <property type="entry name" value="PyrdxlP-dep_Trfase"/>
</dbReference>
<dbReference type="InterPro" id="IPR036390">
    <property type="entry name" value="WH_DNA-bd_sf"/>
</dbReference>
<dbReference type="GO" id="GO:0030170">
    <property type="term" value="F:pyridoxal phosphate binding"/>
    <property type="evidence" value="ECO:0007669"/>
    <property type="project" value="InterPro"/>
</dbReference>
<dbReference type="AlphaFoldDB" id="M8E3L7"/>
<dbReference type="PROSITE" id="PS50949">
    <property type="entry name" value="HTH_GNTR"/>
    <property type="match status" value="1"/>
</dbReference>
<comment type="cofactor">
    <cofactor evidence="1">
        <name>pyridoxal 5'-phosphate</name>
        <dbReference type="ChEBI" id="CHEBI:597326"/>
    </cofactor>
</comment>
<accession>M8E3L7</accession>
<protein>
    <submittedName>
        <fullName evidence="9">PLP-dependent transcriptional regulator YcxD</fullName>
    </submittedName>
</protein>
<sequence length="459" mass="51817">MHKYLQLLSELESKIESRQWTDGNKLPSIRVLADRYGCSHSTVIRALNELERRHVIYSVPKSGYYVVKGALASPKEGTGVIDFATSAPDRSVFPYLDFQHCINKAIDTYSGDLFVYGTPQGLDTLIQVVQKQFADYQVFASPKQIFITSGVQQALAVLAGMPFPNRKSKVVLEQPGYHLLIEYLETHNIPVTGVGRTAKGLDLEELERIFRGGDVKFFYAMPRFHSPLGTSYTKREKLAIIELAEKYDVLVVEDDHMADFEQDSKADPLFAYDRSARVIYLKSYSKILLPGLRVGVAVVPDQLVDVFQRYKRLLDIDTSMLSQAALEIYIKSGMFERHRHKIRASYARRSNVLAASIKHHFGPLSDISAICNSSQPMIHTHVALDRSISVPRVISLLKKDGVVIEPIDKHYLTAYPKENLLKINVSNTKDEDIDQGICRLAETIKKLANTKRRSAARDQ</sequence>
<dbReference type="SUPFAM" id="SSF46785">
    <property type="entry name" value="Winged helix' DNA-binding domain"/>
    <property type="match status" value="1"/>
</dbReference>
<dbReference type="SUPFAM" id="SSF53383">
    <property type="entry name" value="PLP-dependent transferases"/>
    <property type="match status" value="1"/>
</dbReference>
<evidence type="ECO:0000259" key="8">
    <source>
        <dbReference type="PROSITE" id="PS50949"/>
    </source>
</evidence>
<evidence type="ECO:0000256" key="5">
    <source>
        <dbReference type="ARBA" id="ARBA00023015"/>
    </source>
</evidence>
<dbReference type="CDD" id="cd07377">
    <property type="entry name" value="WHTH_GntR"/>
    <property type="match status" value="1"/>
</dbReference>
<evidence type="ECO:0000256" key="7">
    <source>
        <dbReference type="ARBA" id="ARBA00023163"/>
    </source>
</evidence>
<evidence type="ECO:0000313" key="10">
    <source>
        <dbReference type="Proteomes" id="UP000012081"/>
    </source>
</evidence>
<keyword evidence="7" id="KW-0804">Transcription</keyword>
<proteinExistence type="inferred from homology"/>
<keyword evidence="6" id="KW-0238">DNA-binding</keyword>
<dbReference type="GO" id="GO:0003700">
    <property type="term" value="F:DNA-binding transcription factor activity"/>
    <property type="evidence" value="ECO:0007669"/>
    <property type="project" value="InterPro"/>
</dbReference>
<gene>
    <name evidence="9" type="ORF">I532_24387</name>
</gene>
<reference evidence="9 10" key="1">
    <citation type="submission" date="2013-03" db="EMBL/GenBank/DDBJ databases">
        <title>Assembly of a new bacterial strain Brevibacillus borstelensis AK1.</title>
        <authorList>
            <person name="Rajan I."/>
            <person name="PoliReddy D."/>
            <person name="Sugumar T."/>
            <person name="Rathinam K."/>
            <person name="Alqarawi S."/>
            <person name="Khalil A.B."/>
            <person name="Sivakumar N."/>
        </authorList>
    </citation>
    <scope>NUCLEOTIDE SEQUENCE [LARGE SCALE GENOMIC DNA]</scope>
    <source>
        <strain evidence="9 10">AK1</strain>
    </source>
</reference>
<evidence type="ECO:0000313" key="9">
    <source>
        <dbReference type="EMBL" id="EMT50060.1"/>
    </source>
</evidence>
<dbReference type="RefSeq" id="WP_003392822.1">
    <property type="nucleotide sequence ID" value="NZ_APBN01000022.1"/>
</dbReference>
<dbReference type="InterPro" id="IPR004839">
    <property type="entry name" value="Aminotransferase_I/II_large"/>
</dbReference>
<dbReference type="OrthoDB" id="9802601at2"/>
<dbReference type="Gene3D" id="1.10.10.10">
    <property type="entry name" value="Winged helix-like DNA-binding domain superfamily/Winged helix DNA-binding domain"/>
    <property type="match status" value="1"/>
</dbReference>
<dbReference type="PANTHER" id="PTHR46577">
    <property type="entry name" value="HTH-TYPE TRANSCRIPTIONAL REGULATORY PROTEIN GABR"/>
    <property type="match status" value="1"/>
</dbReference>
<dbReference type="STRING" id="1300222.I532_24387"/>
<keyword evidence="10" id="KW-1185">Reference proteome</keyword>
<comment type="caution">
    <text evidence="9">The sequence shown here is derived from an EMBL/GenBank/DDBJ whole genome shotgun (WGS) entry which is preliminary data.</text>
</comment>
<dbReference type="PANTHER" id="PTHR46577:SF1">
    <property type="entry name" value="HTH-TYPE TRANSCRIPTIONAL REGULATORY PROTEIN GABR"/>
    <property type="match status" value="1"/>
</dbReference>
<dbReference type="Proteomes" id="UP000012081">
    <property type="component" value="Unassembled WGS sequence"/>
</dbReference>
<keyword evidence="4" id="KW-0663">Pyridoxal phosphate</keyword>
<keyword evidence="3" id="KW-0032">Aminotransferase</keyword>
<keyword evidence="5" id="KW-0805">Transcription regulation</keyword>
<dbReference type="InterPro" id="IPR051446">
    <property type="entry name" value="HTH_trans_reg/aminotransferase"/>
</dbReference>
<dbReference type="SMART" id="SM00345">
    <property type="entry name" value="HTH_GNTR"/>
    <property type="match status" value="1"/>
</dbReference>
<dbReference type="CDD" id="cd00609">
    <property type="entry name" value="AAT_like"/>
    <property type="match status" value="1"/>
</dbReference>
<dbReference type="InterPro" id="IPR036388">
    <property type="entry name" value="WH-like_DNA-bd_sf"/>
</dbReference>
<dbReference type="PATRIC" id="fig|1300222.3.peg.5123"/>
<comment type="similarity">
    <text evidence="2">In the C-terminal section; belongs to the class-I pyridoxal-phosphate-dependent aminotransferase family.</text>
</comment>
<dbReference type="FunFam" id="3.40.640.10:FF:000114">
    <property type="entry name" value="Transcriptional regulator, GntR family"/>
    <property type="match status" value="1"/>
</dbReference>
<dbReference type="EMBL" id="APBN01000022">
    <property type="protein sequence ID" value="EMT50060.1"/>
    <property type="molecule type" value="Genomic_DNA"/>
</dbReference>
<evidence type="ECO:0000256" key="3">
    <source>
        <dbReference type="ARBA" id="ARBA00022576"/>
    </source>
</evidence>
<name>M8E3L7_9BACL</name>
<evidence type="ECO:0000256" key="2">
    <source>
        <dbReference type="ARBA" id="ARBA00005384"/>
    </source>
</evidence>
<dbReference type="InterPro" id="IPR015421">
    <property type="entry name" value="PyrdxlP-dep_Trfase_major"/>
</dbReference>
<evidence type="ECO:0000256" key="4">
    <source>
        <dbReference type="ARBA" id="ARBA00022898"/>
    </source>
</evidence>
<organism evidence="9 10">
    <name type="scientific">Brevibacillus borstelensis AK1</name>
    <dbReference type="NCBI Taxonomy" id="1300222"/>
    <lineage>
        <taxon>Bacteria</taxon>
        <taxon>Bacillati</taxon>
        <taxon>Bacillota</taxon>
        <taxon>Bacilli</taxon>
        <taxon>Bacillales</taxon>
        <taxon>Paenibacillaceae</taxon>
        <taxon>Brevibacillus</taxon>
    </lineage>
</organism>
<dbReference type="Pfam" id="PF00155">
    <property type="entry name" value="Aminotran_1_2"/>
    <property type="match status" value="1"/>
</dbReference>